<evidence type="ECO:0000313" key="5">
    <source>
        <dbReference type="EMBL" id="KFM78489.1"/>
    </source>
</evidence>
<dbReference type="GO" id="GO:0005739">
    <property type="term" value="C:mitochondrion"/>
    <property type="evidence" value="ECO:0007669"/>
    <property type="project" value="TreeGrafter"/>
</dbReference>
<gene>
    <name evidence="5" type="ORF">X975_06105</name>
</gene>
<feature type="non-terminal residue" evidence="5">
    <location>
        <position position="268"/>
    </location>
</feature>
<feature type="domain" description="FAD-binding FR-type" evidence="4">
    <location>
        <begin position="55"/>
        <end position="157"/>
    </location>
</feature>
<accession>A0A087UMA0</accession>
<dbReference type="PANTHER" id="PTHR46505">
    <property type="entry name" value="OXIDOREDUCTASE NAD-BINDING DOMAIN-CONTAINING PROTEIN 1"/>
    <property type="match status" value="1"/>
</dbReference>
<name>A0A087UMA0_STEMI</name>
<dbReference type="InterPro" id="IPR001433">
    <property type="entry name" value="OxRdtase_FAD/NAD-bd"/>
</dbReference>
<evidence type="ECO:0000256" key="2">
    <source>
        <dbReference type="ARBA" id="ARBA00023027"/>
    </source>
</evidence>
<dbReference type="Pfam" id="PF00175">
    <property type="entry name" value="NAD_binding_1"/>
    <property type="match status" value="1"/>
</dbReference>
<dbReference type="EMBL" id="KK120535">
    <property type="protein sequence ID" value="KFM78489.1"/>
    <property type="molecule type" value="Genomic_DNA"/>
</dbReference>
<dbReference type="OrthoDB" id="436496at2759"/>
<dbReference type="InterPro" id="IPR017927">
    <property type="entry name" value="FAD-bd_FR_type"/>
</dbReference>
<keyword evidence="6" id="KW-1185">Reference proteome</keyword>
<organism evidence="5 6">
    <name type="scientific">Stegodyphus mimosarum</name>
    <name type="common">African social velvet spider</name>
    <dbReference type="NCBI Taxonomy" id="407821"/>
    <lineage>
        <taxon>Eukaryota</taxon>
        <taxon>Metazoa</taxon>
        <taxon>Ecdysozoa</taxon>
        <taxon>Arthropoda</taxon>
        <taxon>Chelicerata</taxon>
        <taxon>Arachnida</taxon>
        <taxon>Araneae</taxon>
        <taxon>Araneomorphae</taxon>
        <taxon>Entelegynae</taxon>
        <taxon>Eresoidea</taxon>
        <taxon>Eresidae</taxon>
        <taxon>Stegodyphus</taxon>
    </lineage>
</organism>
<keyword evidence="1" id="KW-0560">Oxidoreductase</keyword>
<dbReference type="Proteomes" id="UP000054359">
    <property type="component" value="Unassembled WGS sequence"/>
</dbReference>
<evidence type="ECO:0000313" key="6">
    <source>
        <dbReference type="Proteomes" id="UP000054359"/>
    </source>
</evidence>
<dbReference type="PANTHER" id="PTHR46505:SF1">
    <property type="entry name" value="OXIDOREDUCTASE NAD-BINDING DOMAIN-CONTAINING PROTEIN 1"/>
    <property type="match status" value="1"/>
</dbReference>
<dbReference type="SUPFAM" id="SSF63380">
    <property type="entry name" value="Riboflavin synthase domain-like"/>
    <property type="match status" value="1"/>
</dbReference>
<proteinExistence type="predicted"/>
<keyword evidence="2" id="KW-0520">NAD</keyword>
<dbReference type="GO" id="GO:0016491">
    <property type="term" value="F:oxidoreductase activity"/>
    <property type="evidence" value="ECO:0007669"/>
    <property type="project" value="UniProtKB-KW"/>
</dbReference>
<dbReference type="InterPro" id="IPR017938">
    <property type="entry name" value="Riboflavin_synthase-like_b-brl"/>
</dbReference>
<dbReference type="PROSITE" id="PS51384">
    <property type="entry name" value="FAD_FR"/>
    <property type="match status" value="1"/>
</dbReference>
<reference evidence="5 6" key="1">
    <citation type="submission" date="2013-11" db="EMBL/GenBank/DDBJ databases">
        <title>Genome sequencing of Stegodyphus mimosarum.</title>
        <authorList>
            <person name="Bechsgaard J."/>
        </authorList>
    </citation>
    <scope>NUCLEOTIDE SEQUENCE [LARGE SCALE GENOMIC DNA]</scope>
</reference>
<dbReference type="CDD" id="cd00322">
    <property type="entry name" value="FNR_like"/>
    <property type="match status" value="1"/>
</dbReference>
<evidence type="ECO:0000259" key="4">
    <source>
        <dbReference type="PROSITE" id="PS51384"/>
    </source>
</evidence>
<dbReference type="InterPro" id="IPR052128">
    <property type="entry name" value="Oxidoreductase_NAD-binding"/>
</dbReference>
<evidence type="ECO:0000256" key="3">
    <source>
        <dbReference type="ARBA" id="ARBA00040516"/>
    </source>
</evidence>
<dbReference type="SUPFAM" id="SSF52343">
    <property type="entry name" value="Ferredoxin reductase-like, C-terminal NADP-linked domain"/>
    <property type="match status" value="1"/>
</dbReference>
<protein>
    <recommendedName>
        <fullName evidence="3">Oxidoreductase NAD-binding domain-containing protein 1</fullName>
    </recommendedName>
</protein>
<dbReference type="PRINTS" id="PR00410">
    <property type="entry name" value="PHEHYDRXLASE"/>
</dbReference>
<dbReference type="STRING" id="407821.A0A087UMA0"/>
<dbReference type="Gene3D" id="3.40.50.80">
    <property type="entry name" value="Nucleotide-binding domain of ferredoxin-NADP reductase (FNR) module"/>
    <property type="match status" value="1"/>
</dbReference>
<dbReference type="InterPro" id="IPR039261">
    <property type="entry name" value="FNR_nucleotide-bd"/>
</dbReference>
<dbReference type="Gene3D" id="2.40.30.10">
    <property type="entry name" value="Translation factors"/>
    <property type="match status" value="1"/>
</dbReference>
<dbReference type="AlphaFoldDB" id="A0A087UMA0"/>
<sequence length="268" mass="30862">MITKKVIELKLASYFHLIKFSLNFSFFRCRQFSKNVKQKTSRADFRMAPNVFRQKTIYSAIVQDIFDASSTIKILRLHIKEQGFSFKAGQWVDFYVPGIPEVTGYSMTSAPNDAKQRGILELAIKYGKFPPTHWVHTNCCPGKEVHIRVGGDFFYDPLSNREEAEANLLLVGGGVGINPLVSILCEYRDLLCATNFQNEHSIKPGRVHLMYSARTEEELVFKDTFTVMEIEHPTLTCEYFVTREVEKHPKPGIKCELLLLYFSLIYIR</sequence>
<dbReference type="OMA" id="LWIHNQX"/>
<evidence type="ECO:0000256" key="1">
    <source>
        <dbReference type="ARBA" id="ARBA00023002"/>
    </source>
</evidence>